<dbReference type="EMBL" id="CAXKWB010005675">
    <property type="protein sequence ID" value="CAL4079388.1"/>
    <property type="molecule type" value="Genomic_DNA"/>
</dbReference>
<dbReference type="PROSITE" id="PS51257">
    <property type="entry name" value="PROKAR_LIPOPROTEIN"/>
    <property type="match status" value="1"/>
</dbReference>
<proteinExistence type="predicted"/>
<dbReference type="SUPFAM" id="SSF56436">
    <property type="entry name" value="C-type lectin-like"/>
    <property type="match status" value="2"/>
</dbReference>
<sequence length="316" mass="36128">MFPKVSLLILAFVGCAELKIEKNTSANYNIFISGCAQPFEIIGNNCYLFSDVEMDFQDASDFCESLTMGDQYEISLAVLDYGRKEDQDLLDSVASKNKIFWIGGTTEDGITWKWEDDRDVELKAPFWRVGEPNEIENQCMTAQSNVYLGSLTRAYLYDQNCGDSLSFICQVGCPINFRRIGSHCYMVSEDEGVPRLPWQDARDYCRTLTMPEGYHADLAVLGLPDQEDYQLMNTLVKGYEGATWLGGVKETECRYAWVDGRGLSLQSIYWLDNEPDCGSYNRVSLFHSSMHNRTYLNTYYDTIIYPFVCQIFKDTT</sequence>
<evidence type="ECO:0000259" key="2">
    <source>
        <dbReference type="PROSITE" id="PS50041"/>
    </source>
</evidence>
<dbReference type="PROSITE" id="PS50041">
    <property type="entry name" value="C_TYPE_LECTIN_2"/>
    <property type="match status" value="2"/>
</dbReference>
<dbReference type="InterPro" id="IPR001304">
    <property type="entry name" value="C-type_lectin-like"/>
</dbReference>
<dbReference type="InterPro" id="IPR016186">
    <property type="entry name" value="C-type_lectin-like/link_sf"/>
</dbReference>
<protein>
    <recommendedName>
        <fullName evidence="2">C-type lectin domain-containing protein</fullName>
    </recommendedName>
</protein>
<dbReference type="AlphaFoldDB" id="A0AAV2QCS7"/>
<keyword evidence="4" id="KW-1185">Reference proteome</keyword>
<evidence type="ECO:0000313" key="4">
    <source>
        <dbReference type="Proteomes" id="UP001497623"/>
    </source>
</evidence>
<feature type="domain" description="C-type lectin" evidence="2">
    <location>
        <begin position="180"/>
        <end position="310"/>
    </location>
</feature>
<dbReference type="Proteomes" id="UP001497623">
    <property type="component" value="Unassembled WGS sequence"/>
</dbReference>
<keyword evidence="1" id="KW-0732">Signal</keyword>
<feature type="chain" id="PRO_5043416222" description="C-type lectin domain-containing protein" evidence="1">
    <location>
        <begin position="19"/>
        <end position="316"/>
    </location>
</feature>
<dbReference type="PANTHER" id="PTHR45710:SF26">
    <property type="entry name" value="RH26557P"/>
    <property type="match status" value="1"/>
</dbReference>
<organism evidence="3 4">
    <name type="scientific">Meganyctiphanes norvegica</name>
    <name type="common">Northern krill</name>
    <name type="synonym">Thysanopoda norvegica</name>
    <dbReference type="NCBI Taxonomy" id="48144"/>
    <lineage>
        <taxon>Eukaryota</taxon>
        <taxon>Metazoa</taxon>
        <taxon>Ecdysozoa</taxon>
        <taxon>Arthropoda</taxon>
        <taxon>Crustacea</taxon>
        <taxon>Multicrustacea</taxon>
        <taxon>Malacostraca</taxon>
        <taxon>Eumalacostraca</taxon>
        <taxon>Eucarida</taxon>
        <taxon>Euphausiacea</taxon>
        <taxon>Euphausiidae</taxon>
        <taxon>Meganyctiphanes</taxon>
    </lineage>
</organism>
<feature type="domain" description="C-type lectin" evidence="2">
    <location>
        <begin position="42"/>
        <end position="170"/>
    </location>
</feature>
<dbReference type="PANTHER" id="PTHR45710">
    <property type="entry name" value="C-TYPE LECTIN DOMAIN-CONTAINING PROTEIN 180"/>
    <property type="match status" value="1"/>
</dbReference>
<dbReference type="Gene3D" id="3.10.100.10">
    <property type="entry name" value="Mannose-Binding Protein A, subunit A"/>
    <property type="match status" value="2"/>
</dbReference>
<gene>
    <name evidence="3" type="ORF">MNOR_LOCUS10982</name>
</gene>
<comment type="caution">
    <text evidence="3">The sequence shown here is derived from an EMBL/GenBank/DDBJ whole genome shotgun (WGS) entry which is preliminary data.</text>
</comment>
<dbReference type="SMART" id="SM00034">
    <property type="entry name" value="CLECT"/>
    <property type="match status" value="2"/>
</dbReference>
<feature type="signal peptide" evidence="1">
    <location>
        <begin position="1"/>
        <end position="18"/>
    </location>
</feature>
<evidence type="ECO:0000256" key="1">
    <source>
        <dbReference type="SAM" id="SignalP"/>
    </source>
</evidence>
<dbReference type="InterPro" id="IPR016187">
    <property type="entry name" value="CTDL_fold"/>
</dbReference>
<name>A0AAV2QCS7_MEGNR</name>
<dbReference type="Pfam" id="PF00059">
    <property type="entry name" value="Lectin_C"/>
    <property type="match status" value="1"/>
</dbReference>
<evidence type="ECO:0000313" key="3">
    <source>
        <dbReference type="EMBL" id="CAL4079388.1"/>
    </source>
</evidence>
<dbReference type="InterPro" id="IPR050828">
    <property type="entry name" value="C-type_lectin/matrix_domain"/>
</dbReference>
<accession>A0AAV2QCS7</accession>
<reference evidence="3 4" key="1">
    <citation type="submission" date="2024-05" db="EMBL/GenBank/DDBJ databases">
        <authorList>
            <person name="Wallberg A."/>
        </authorList>
    </citation>
    <scope>NUCLEOTIDE SEQUENCE [LARGE SCALE GENOMIC DNA]</scope>
</reference>